<protein>
    <submittedName>
        <fullName evidence="2">PilZ domain-containing protein</fullName>
    </submittedName>
</protein>
<name>A0A942DYT2_9HYPH</name>
<sequence>MTDDDQSKASSSAPPPARAHRARVLKRATIVRGVDESEIGCTVRNQHSDGAELIVPAVPVPGEFLLYVPADKLAYRCLVRWRRNDHIGVQFTGTEPKPKHHYG</sequence>
<gene>
    <name evidence="2" type="ORF">KEU06_02090</name>
</gene>
<keyword evidence="3" id="KW-1185">Reference proteome</keyword>
<dbReference type="EMBL" id="JAGWCR010000001">
    <property type="protein sequence ID" value="MBS3647415.1"/>
    <property type="molecule type" value="Genomic_DNA"/>
</dbReference>
<evidence type="ECO:0000313" key="3">
    <source>
        <dbReference type="Proteomes" id="UP000680348"/>
    </source>
</evidence>
<organism evidence="2 3">
    <name type="scientific">Pseudaminobacter soli</name>
    <name type="common">ex Zhang et al. 2022</name>
    <dbReference type="NCBI Taxonomy" id="2831468"/>
    <lineage>
        <taxon>Bacteria</taxon>
        <taxon>Pseudomonadati</taxon>
        <taxon>Pseudomonadota</taxon>
        <taxon>Alphaproteobacteria</taxon>
        <taxon>Hyphomicrobiales</taxon>
        <taxon>Phyllobacteriaceae</taxon>
        <taxon>Pseudaminobacter</taxon>
    </lineage>
</organism>
<comment type="caution">
    <text evidence="2">The sequence shown here is derived from an EMBL/GenBank/DDBJ whole genome shotgun (WGS) entry which is preliminary data.</text>
</comment>
<accession>A0A942DYT2</accession>
<evidence type="ECO:0000256" key="1">
    <source>
        <dbReference type="SAM" id="MobiDB-lite"/>
    </source>
</evidence>
<reference evidence="2" key="1">
    <citation type="submission" date="2021-04" db="EMBL/GenBank/DDBJ databases">
        <title>Pseudaminobacter soli sp. nov., isolated from paddy soil contaminated by heavy metals.</title>
        <authorList>
            <person name="Zhang K."/>
        </authorList>
    </citation>
    <scope>NUCLEOTIDE SEQUENCE</scope>
    <source>
        <strain evidence="2">19-2017</strain>
    </source>
</reference>
<dbReference type="RefSeq" id="WP_188252953.1">
    <property type="nucleotide sequence ID" value="NZ_JABVCF010000001.1"/>
</dbReference>
<dbReference type="AlphaFoldDB" id="A0A942DYT2"/>
<feature type="region of interest" description="Disordered" evidence="1">
    <location>
        <begin position="1"/>
        <end position="23"/>
    </location>
</feature>
<evidence type="ECO:0000313" key="2">
    <source>
        <dbReference type="EMBL" id="MBS3647415.1"/>
    </source>
</evidence>
<dbReference type="Proteomes" id="UP000680348">
    <property type="component" value="Unassembled WGS sequence"/>
</dbReference>
<proteinExistence type="predicted"/>